<dbReference type="GO" id="GO:0005524">
    <property type="term" value="F:ATP binding"/>
    <property type="evidence" value="ECO:0007669"/>
    <property type="project" value="UniProtKB-KW"/>
</dbReference>
<dbReference type="PANTHER" id="PTHR43335">
    <property type="entry name" value="ABC TRANSPORTER, ATP-BINDING PROTEIN"/>
    <property type="match status" value="1"/>
</dbReference>
<reference evidence="7" key="1">
    <citation type="submission" date="2019-01" db="EMBL/GenBank/DDBJ databases">
        <title>Draft genomes of a novel of Sporanaerobacter strains.</title>
        <authorList>
            <person name="Ma S."/>
        </authorList>
    </citation>
    <scope>NUCLEOTIDE SEQUENCE [LARGE SCALE GENOMIC DNA]</scope>
    <source>
        <strain evidence="7">NJN-17</strain>
    </source>
</reference>
<evidence type="ECO:0000256" key="4">
    <source>
        <dbReference type="ARBA" id="ARBA00022840"/>
    </source>
</evidence>
<dbReference type="AlphaFoldDB" id="A0A410QEU8"/>
<evidence type="ECO:0000256" key="3">
    <source>
        <dbReference type="ARBA" id="ARBA00022741"/>
    </source>
</evidence>
<dbReference type="OrthoDB" id="9809205at2"/>
<evidence type="ECO:0000313" key="7">
    <source>
        <dbReference type="Proteomes" id="UP000287969"/>
    </source>
</evidence>
<keyword evidence="4 6" id="KW-0067">ATP-binding</keyword>
<dbReference type="PROSITE" id="PS50893">
    <property type="entry name" value="ABC_TRANSPORTER_2"/>
    <property type="match status" value="1"/>
</dbReference>
<evidence type="ECO:0000256" key="2">
    <source>
        <dbReference type="ARBA" id="ARBA00022448"/>
    </source>
</evidence>
<accession>A0A410QEU8</accession>
<name>A0A410QEU8_9FIRM</name>
<dbReference type="Proteomes" id="UP000287969">
    <property type="component" value="Chromosome"/>
</dbReference>
<comment type="similarity">
    <text evidence="1">Belongs to the ABC transporter superfamily.</text>
</comment>
<evidence type="ECO:0000259" key="5">
    <source>
        <dbReference type="PROSITE" id="PS50893"/>
    </source>
</evidence>
<proteinExistence type="inferred from homology"/>
<dbReference type="InterPro" id="IPR003439">
    <property type="entry name" value="ABC_transporter-like_ATP-bd"/>
</dbReference>
<dbReference type="SUPFAM" id="SSF52540">
    <property type="entry name" value="P-loop containing nucleoside triphosphate hydrolases"/>
    <property type="match status" value="1"/>
</dbReference>
<dbReference type="KEGG" id="spoa:EQM13_13625"/>
<keyword evidence="2" id="KW-0813">Transport</keyword>
<dbReference type="Pfam" id="PF00005">
    <property type="entry name" value="ABC_tran"/>
    <property type="match status" value="1"/>
</dbReference>
<dbReference type="EMBL" id="CP035282">
    <property type="protein sequence ID" value="QAT62531.1"/>
    <property type="molecule type" value="Genomic_DNA"/>
</dbReference>
<dbReference type="PANTHER" id="PTHR43335:SF8">
    <property type="entry name" value="ABC TRANSPORTER, ATP-BINDING PROTEIN"/>
    <property type="match status" value="1"/>
</dbReference>
<dbReference type="SMART" id="SM00382">
    <property type="entry name" value="AAA"/>
    <property type="match status" value="1"/>
</dbReference>
<sequence length="193" mass="21415">MEENNLNDYILTAEHIKKEYNGNTVLRDVSIYIKKGEIYGLIGKNGSGKTTLFRILTGLIQRYNGTVSVGKVNTHKSKVSAVINSPSLFLNLSAFENMKAQAFLLGIHNDSRIKQTLKTVGLQDYKNILAKNFSLGMTQRLKLGMALLKTPDILILDEPINGLDPDGIVELRELLLNLNHTDGMTILTSSQIL</sequence>
<dbReference type="InterPro" id="IPR003593">
    <property type="entry name" value="AAA+_ATPase"/>
</dbReference>
<evidence type="ECO:0000313" key="6">
    <source>
        <dbReference type="EMBL" id="QAT62531.1"/>
    </source>
</evidence>
<dbReference type="InterPro" id="IPR027417">
    <property type="entry name" value="P-loop_NTPase"/>
</dbReference>
<feature type="domain" description="ABC transporter" evidence="5">
    <location>
        <begin position="11"/>
        <end position="192"/>
    </location>
</feature>
<protein>
    <submittedName>
        <fullName evidence="6">ATP-binding cassette domain-containing protein</fullName>
    </submittedName>
</protein>
<evidence type="ECO:0000256" key="1">
    <source>
        <dbReference type="ARBA" id="ARBA00005417"/>
    </source>
</evidence>
<keyword evidence="3" id="KW-0547">Nucleotide-binding</keyword>
<keyword evidence="7" id="KW-1185">Reference proteome</keyword>
<organism evidence="6 7">
    <name type="scientific">Acidilutibacter cellobiosedens</name>
    <dbReference type="NCBI Taxonomy" id="2507161"/>
    <lineage>
        <taxon>Bacteria</taxon>
        <taxon>Bacillati</taxon>
        <taxon>Bacillota</taxon>
        <taxon>Tissierellia</taxon>
        <taxon>Tissierellales</taxon>
        <taxon>Acidilutibacteraceae</taxon>
        <taxon>Acidilutibacter</taxon>
    </lineage>
</organism>
<gene>
    <name evidence="6" type="ORF">EQM13_13625</name>
</gene>
<dbReference type="GO" id="GO:0016887">
    <property type="term" value="F:ATP hydrolysis activity"/>
    <property type="evidence" value="ECO:0007669"/>
    <property type="project" value="InterPro"/>
</dbReference>
<dbReference type="Gene3D" id="3.40.50.300">
    <property type="entry name" value="P-loop containing nucleotide triphosphate hydrolases"/>
    <property type="match status" value="1"/>
</dbReference>